<reference evidence="2 3" key="1">
    <citation type="journal article" date="2019" name="Int. J. Syst. Evol. Microbiol.">
        <title>The Global Catalogue of Microorganisms (GCM) 10K type strain sequencing project: providing services to taxonomists for standard genome sequencing and annotation.</title>
        <authorList>
            <consortium name="The Broad Institute Genomics Platform"/>
            <consortium name="The Broad Institute Genome Sequencing Center for Infectious Disease"/>
            <person name="Wu L."/>
            <person name="Ma J."/>
        </authorList>
    </citation>
    <scope>NUCLEOTIDE SEQUENCE [LARGE SCALE GENOMIC DNA]</scope>
    <source>
        <strain evidence="2 3">JCM 15309</strain>
    </source>
</reference>
<dbReference type="PANTHER" id="PTHR31302:SF20">
    <property type="entry name" value="CONSERVED PROTEIN"/>
    <property type="match status" value="1"/>
</dbReference>
<dbReference type="Proteomes" id="UP001500571">
    <property type="component" value="Unassembled WGS sequence"/>
</dbReference>
<dbReference type="InterPro" id="IPR051158">
    <property type="entry name" value="Metallophosphoesterase_sf"/>
</dbReference>
<gene>
    <name evidence="2" type="ORF">GCM10009798_10600</name>
</gene>
<keyword evidence="3" id="KW-1185">Reference proteome</keyword>
<protein>
    <submittedName>
        <fullName evidence="2">Metallophosphoesterase</fullName>
    </submittedName>
</protein>
<evidence type="ECO:0000313" key="3">
    <source>
        <dbReference type="Proteomes" id="UP001500571"/>
    </source>
</evidence>
<dbReference type="Gene3D" id="3.60.21.10">
    <property type="match status" value="1"/>
</dbReference>
<dbReference type="SUPFAM" id="SSF56300">
    <property type="entry name" value="Metallo-dependent phosphatases"/>
    <property type="match status" value="1"/>
</dbReference>
<proteinExistence type="predicted"/>
<organism evidence="2 3">
    <name type="scientific">Nocardioides panacihumi</name>
    <dbReference type="NCBI Taxonomy" id="400774"/>
    <lineage>
        <taxon>Bacteria</taxon>
        <taxon>Bacillati</taxon>
        <taxon>Actinomycetota</taxon>
        <taxon>Actinomycetes</taxon>
        <taxon>Propionibacteriales</taxon>
        <taxon>Nocardioidaceae</taxon>
        <taxon>Nocardioides</taxon>
    </lineage>
</organism>
<sequence length="339" mass="36330">MWQPCRMRLADPETGSSLGRALGRAVGTTVAAGALAGAGLTAYAAWEARQYTLRRVTVPVLPEGARPMRVLHLSDLHLVPSQRRKIEWLSWLALLKPDLVVNTGDNLAHRDTVPVLAEALGPLLDVPGVFVLGSNDYFAPQPRNPFRYLLPDDGKRHINVPQLPWRDLVAAFTSAGWVDLTNARASLKVGDLTVAFAGVDDPHLSYDRLGSIAGPADPRADLRLGVAHAPYLRVLDAFARDGYDAILAGHTHGGQVCLPGGRALTTNCDIEPARARGLHRHPADAAPGDPGAAWLHVSAGLGTSPYVRIRVACRPEATLLTLVAAPRLRSSGDDGPDYR</sequence>
<name>A0ABN2QJV9_9ACTN</name>
<accession>A0ABN2QJV9</accession>
<comment type="caution">
    <text evidence="2">The sequence shown here is derived from an EMBL/GenBank/DDBJ whole genome shotgun (WGS) entry which is preliminary data.</text>
</comment>
<dbReference type="PANTHER" id="PTHR31302">
    <property type="entry name" value="TRANSMEMBRANE PROTEIN WITH METALLOPHOSPHOESTERASE DOMAIN-RELATED"/>
    <property type="match status" value="1"/>
</dbReference>
<evidence type="ECO:0000259" key="1">
    <source>
        <dbReference type="Pfam" id="PF00149"/>
    </source>
</evidence>
<feature type="domain" description="Calcineurin-like phosphoesterase" evidence="1">
    <location>
        <begin position="68"/>
        <end position="253"/>
    </location>
</feature>
<dbReference type="InterPro" id="IPR029052">
    <property type="entry name" value="Metallo-depent_PP-like"/>
</dbReference>
<dbReference type="EMBL" id="BAAAPB010000001">
    <property type="protein sequence ID" value="GAA1953307.1"/>
    <property type="molecule type" value="Genomic_DNA"/>
</dbReference>
<dbReference type="InterPro" id="IPR004843">
    <property type="entry name" value="Calcineurin-like_PHP"/>
</dbReference>
<evidence type="ECO:0000313" key="2">
    <source>
        <dbReference type="EMBL" id="GAA1953307.1"/>
    </source>
</evidence>
<dbReference type="Pfam" id="PF00149">
    <property type="entry name" value="Metallophos"/>
    <property type="match status" value="1"/>
</dbReference>